<evidence type="ECO:0000256" key="1">
    <source>
        <dbReference type="ARBA" id="ARBA00004123"/>
    </source>
</evidence>
<feature type="domain" description="TFIIF beta subunit HTH" evidence="8">
    <location>
        <begin position="269"/>
        <end position="333"/>
    </location>
</feature>
<evidence type="ECO:0000256" key="6">
    <source>
        <dbReference type="ARBA" id="ARBA00023242"/>
    </source>
</evidence>
<dbReference type="PANTHER" id="PTHR10445:SF0">
    <property type="entry name" value="GENERAL TRANSCRIPTION FACTOR IIF SUBUNIT 2"/>
    <property type="match status" value="1"/>
</dbReference>
<dbReference type="Pfam" id="PF17683">
    <property type="entry name" value="TFIIF_beta_N"/>
    <property type="match status" value="1"/>
</dbReference>
<feature type="domain" description="TFIIF beta subunit N-terminal" evidence="9">
    <location>
        <begin position="49"/>
        <end position="203"/>
    </location>
</feature>
<dbReference type="InterPro" id="IPR040450">
    <property type="entry name" value="TFIIF_beta_HTH"/>
</dbReference>
<evidence type="ECO:0000259" key="9">
    <source>
        <dbReference type="Pfam" id="PF17683"/>
    </source>
</evidence>
<dbReference type="SUPFAM" id="SSF50916">
    <property type="entry name" value="Rap30/74 interaction domains"/>
    <property type="match status" value="1"/>
</dbReference>
<comment type="subcellular location">
    <subcellularLocation>
        <location evidence="1">Nucleus</location>
    </subcellularLocation>
</comment>
<dbReference type="Gene3D" id="1.10.10.10">
    <property type="entry name" value="Winged helix-like DNA-binding domain superfamily/Winged helix DNA-binding domain"/>
    <property type="match status" value="1"/>
</dbReference>
<name>A0ABR0K0J9_9EURO</name>
<dbReference type="InterPro" id="IPR036388">
    <property type="entry name" value="WH-like_DNA-bd_sf"/>
</dbReference>
<dbReference type="InterPro" id="IPR036390">
    <property type="entry name" value="WH_DNA-bd_sf"/>
</dbReference>
<dbReference type="InterPro" id="IPR003196">
    <property type="entry name" value="TFIIF_beta"/>
</dbReference>
<keyword evidence="4" id="KW-0238">DNA-binding</keyword>
<dbReference type="Pfam" id="PF02270">
    <property type="entry name" value="TFIIF_beta"/>
    <property type="match status" value="1"/>
</dbReference>
<comment type="similarity">
    <text evidence="2">Belongs to the TFIIF beta subunit family.</text>
</comment>
<evidence type="ECO:0000256" key="7">
    <source>
        <dbReference type="SAM" id="MobiDB-lite"/>
    </source>
</evidence>
<keyword evidence="11" id="KW-1185">Reference proteome</keyword>
<feature type="region of interest" description="Disordered" evidence="7">
    <location>
        <begin position="1"/>
        <end position="39"/>
    </location>
</feature>
<reference evidence="10 11" key="1">
    <citation type="submission" date="2023-08" db="EMBL/GenBank/DDBJ databases">
        <title>Black Yeasts Isolated from many extreme environments.</title>
        <authorList>
            <person name="Coleine C."/>
            <person name="Stajich J.E."/>
            <person name="Selbmann L."/>
        </authorList>
    </citation>
    <scope>NUCLEOTIDE SEQUENCE [LARGE SCALE GENOMIC DNA]</scope>
    <source>
        <strain evidence="10 11">CCFEE 5885</strain>
    </source>
</reference>
<evidence type="ECO:0000256" key="2">
    <source>
        <dbReference type="ARBA" id="ARBA00009543"/>
    </source>
</evidence>
<evidence type="ECO:0000313" key="10">
    <source>
        <dbReference type="EMBL" id="KAK5080520.1"/>
    </source>
</evidence>
<evidence type="ECO:0000256" key="4">
    <source>
        <dbReference type="ARBA" id="ARBA00023125"/>
    </source>
</evidence>
<dbReference type="InterPro" id="IPR040504">
    <property type="entry name" value="TFIIF_beta_N"/>
</dbReference>
<dbReference type="EMBL" id="JAVRRG010000149">
    <property type="protein sequence ID" value="KAK5080520.1"/>
    <property type="molecule type" value="Genomic_DNA"/>
</dbReference>
<sequence length="369" mass="42732">MSVPIPSVKLEGDDMNVKMEDVSSPSAVSDTYMDDADDDPELNFDEVNRLLWTSKLPKYLWEVLAKASDDDEIDLGTIRVEGSFDNPDRISLMLNDAPIFTDLEKEYVLRKPVLQQKKRRPGEVLMFSEKNKPGYKQRANVWDQLDEDGNMGQGRSQLYEQALRDEKRKENKGKFTPYARNKPIPKITALAGTVHHESETVPVENAEHQRLESERTKALLSEKKKDEIQIRDQTDVKTQYASVITRDERSRITQQANIRKQAAKDNRTARADKQAVLNDIFQAFTLHRFWGLRDLRIRLNQPEQWVKENLEEVATMHRHGDFNGKWELREQYKDLDQKYMAAEGEAPKEEDSDIDMKSEGDDDFEDVGV</sequence>
<evidence type="ECO:0000256" key="3">
    <source>
        <dbReference type="ARBA" id="ARBA00023015"/>
    </source>
</evidence>
<keyword evidence="6" id="KW-0539">Nucleus</keyword>
<feature type="compositionally biased region" description="Basic and acidic residues" evidence="7">
    <location>
        <begin position="345"/>
        <end position="359"/>
    </location>
</feature>
<feature type="compositionally biased region" description="Acidic residues" evidence="7">
    <location>
        <begin position="360"/>
        <end position="369"/>
    </location>
</feature>
<proteinExistence type="inferred from homology"/>
<accession>A0ABR0K0J9</accession>
<evidence type="ECO:0000313" key="11">
    <source>
        <dbReference type="Proteomes" id="UP001345013"/>
    </source>
</evidence>
<dbReference type="Proteomes" id="UP001345013">
    <property type="component" value="Unassembled WGS sequence"/>
</dbReference>
<protein>
    <recommendedName>
        <fullName evidence="12">Transcription initiation factor IIF subunit beta</fullName>
    </recommendedName>
</protein>
<keyword evidence="3" id="KW-0805">Transcription regulation</keyword>
<evidence type="ECO:0000259" key="8">
    <source>
        <dbReference type="Pfam" id="PF02270"/>
    </source>
</evidence>
<feature type="compositionally biased region" description="Basic and acidic residues" evidence="7">
    <location>
        <begin position="10"/>
        <end position="21"/>
    </location>
</feature>
<comment type="caution">
    <text evidence="10">The sequence shown here is derived from an EMBL/GenBank/DDBJ whole genome shotgun (WGS) entry which is preliminary data.</text>
</comment>
<feature type="region of interest" description="Disordered" evidence="7">
    <location>
        <begin position="337"/>
        <end position="369"/>
    </location>
</feature>
<dbReference type="PANTHER" id="PTHR10445">
    <property type="entry name" value="GENERAL TRANSCRIPTION FACTOR IIF SUBUNIT 2"/>
    <property type="match status" value="1"/>
</dbReference>
<organism evidence="10 11">
    <name type="scientific">Lithohypha guttulata</name>
    <dbReference type="NCBI Taxonomy" id="1690604"/>
    <lineage>
        <taxon>Eukaryota</taxon>
        <taxon>Fungi</taxon>
        <taxon>Dikarya</taxon>
        <taxon>Ascomycota</taxon>
        <taxon>Pezizomycotina</taxon>
        <taxon>Eurotiomycetes</taxon>
        <taxon>Chaetothyriomycetidae</taxon>
        <taxon>Chaetothyriales</taxon>
        <taxon>Trichomeriaceae</taxon>
        <taxon>Lithohypha</taxon>
    </lineage>
</organism>
<dbReference type="SUPFAM" id="SSF46785">
    <property type="entry name" value="Winged helix' DNA-binding domain"/>
    <property type="match status" value="1"/>
</dbReference>
<dbReference type="CDD" id="cd07980">
    <property type="entry name" value="TFIIF_beta"/>
    <property type="match status" value="1"/>
</dbReference>
<evidence type="ECO:0000256" key="5">
    <source>
        <dbReference type="ARBA" id="ARBA00023163"/>
    </source>
</evidence>
<keyword evidence="5" id="KW-0804">Transcription</keyword>
<gene>
    <name evidence="10" type="ORF">LTR24_008511</name>
</gene>
<dbReference type="InterPro" id="IPR011039">
    <property type="entry name" value="TFIIF_interaction"/>
</dbReference>
<evidence type="ECO:0008006" key="12">
    <source>
        <dbReference type="Google" id="ProtNLM"/>
    </source>
</evidence>